<evidence type="ECO:0000256" key="3">
    <source>
        <dbReference type="PIRSR" id="PIRSR000390-2"/>
    </source>
</evidence>
<keyword evidence="8" id="KW-1185">Reference proteome</keyword>
<feature type="modified residue" description="N6-(pyridoxal phosphate)lysine" evidence="3">
    <location>
        <position position="193"/>
    </location>
</feature>
<evidence type="ECO:0000256" key="1">
    <source>
        <dbReference type="ARBA" id="ARBA00037999"/>
    </source>
</evidence>
<gene>
    <name evidence="6" type="ORF">DO021_22120</name>
    <name evidence="5" type="ORF">EYB58_22535</name>
</gene>
<dbReference type="Proteomes" id="UP000248798">
    <property type="component" value="Unassembled WGS sequence"/>
</dbReference>
<sequence length="383" mass="42129">MNKRIFLSPPHMGALEQQFVWDAFNSNYIAPVGPQVDAFEKEFSEYTGIRHCVALSSGTAAMHLALKELGVGPGDEVIGSTLTFVGSISPAVFLGADLVLVDCDRVSWNMDPDLLARELEQAKERGQLPKAVVPTDLYGQCADYDRIFAVCERFGVPVVVDAAEAMGARYGRRPGLHAGKGAKAAVFSFNGNKIMTTSGGGMLASDDKALIDRARFLSQQAREPVPHYEHTEIGFNYRMSNVLAGIGRGQLAVLDDRVQRRREIFEYYRQALEDVSGIEFMPEADYGTSNRWLTVILITPELFSADREAVRLALEAENIESRPVWKPMHLQPVFQNTHPCRVVGGEVSEDLFTRGLCLPSGTAMTTQDLDRVIHTILGAGFSS</sequence>
<dbReference type="InterPro" id="IPR015421">
    <property type="entry name" value="PyrdxlP-dep_Trfase_major"/>
</dbReference>
<dbReference type="InterPro" id="IPR015422">
    <property type="entry name" value="PyrdxlP-dep_Trfase_small"/>
</dbReference>
<dbReference type="EMBL" id="CP036313">
    <property type="protein sequence ID" value="QBH15431.1"/>
    <property type="molecule type" value="Genomic_DNA"/>
</dbReference>
<dbReference type="GO" id="GO:0000271">
    <property type="term" value="P:polysaccharide biosynthetic process"/>
    <property type="evidence" value="ECO:0007669"/>
    <property type="project" value="TreeGrafter"/>
</dbReference>
<dbReference type="Gene3D" id="3.90.1150.10">
    <property type="entry name" value="Aspartate Aminotransferase, domain 1"/>
    <property type="match status" value="1"/>
</dbReference>
<dbReference type="GO" id="GO:0008483">
    <property type="term" value="F:transaminase activity"/>
    <property type="evidence" value="ECO:0007669"/>
    <property type="project" value="UniProtKB-KW"/>
</dbReference>
<dbReference type="Proteomes" id="UP000293902">
    <property type="component" value="Chromosome"/>
</dbReference>
<accession>A0A328F9X0</accession>
<evidence type="ECO:0000313" key="6">
    <source>
        <dbReference type="EMBL" id="RAL99872.1"/>
    </source>
</evidence>
<dbReference type="AlphaFoldDB" id="A0A328F9X0"/>
<dbReference type="PANTHER" id="PTHR30244:SF34">
    <property type="entry name" value="DTDP-4-AMINO-4,6-DIDEOXYGALACTOSE TRANSAMINASE"/>
    <property type="match status" value="1"/>
</dbReference>
<keyword evidence="6" id="KW-0032">Aminotransferase</keyword>
<evidence type="ECO:0000313" key="8">
    <source>
        <dbReference type="Proteomes" id="UP000293902"/>
    </source>
</evidence>
<proteinExistence type="inferred from homology"/>
<feature type="active site" description="Proton acceptor" evidence="2">
    <location>
        <position position="193"/>
    </location>
</feature>
<dbReference type="InterPro" id="IPR000653">
    <property type="entry name" value="DegT/StrS_aminotransferase"/>
</dbReference>
<evidence type="ECO:0000313" key="7">
    <source>
        <dbReference type="Proteomes" id="UP000248798"/>
    </source>
</evidence>
<reference evidence="5 8" key="2">
    <citation type="submission" date="2019-02" db="EMBL/GenBank/DDBJ databases">
        <title>Complete genome sequence of Desulfobacter hydrogenophilus AcRS1.</title>
        <authorList>
            <person name="Marietou A."/>
            <person name="Lund M.B."/>
            <person name="Marshall I.P.G."/>
            <person name="Schreiber L."/>
            <person name="Jorgensen B."/>
        </authorList>
    </citation>
    <scope>NUCLEOTIDE SEQUENCE [LARGE SCALE GENOMIC DNA]</scope>
    <source>
        <strain evidence="5 8">AcRS1</strain>
    </source>
</reference>
<dbReference type="CDD" id="cd00616">
    <property type="entry name" value="AHBA_syn"/>
    <property type="match status" value="1"/>
</dbReference>
<dbReference type="InterPro" id="IPR015424">
    <property type="entry name" value="PyrdxlP-dep_Trfase"/>
</dbReference>
<dbReference type="RefSeq" id="WP_111960725.1">
    <property type="nucleotide sequence ID" value="NZ_CP036313.1"/>
</dbReference>
<reference evidence="6 7" key="1">
    <citation type="submission" date="2018-06" db="EMBL/GenBank/DDBJ databases">
        <title>Complete Genome Sequence of Desulfobacter hydrogenophilus (DSM3380).</title>
        <authorList>
            <person name="Marietou A."/>
            <person name="Schreiber L."/>
            <person name="Marshall I."/>
            <person name="Jorgensen B."/>
        </authorList>
    </citation>
    <scope>NUCLEOTIDE SEQUENCE [LARGE SCALE GENOMIC DNA]</scope>
    <source>
        <strain evidence="6 7">DSM 3380</strain>
    </source>
</reference>
<dbReference type="SUPFAM" id="SSF53383">
    <property type="entry name" value="PLP-dependent transferases"/>
    <property type="match status" value="1"/>
</dbReference>
<dbReference type="PIRSF" id="PIRSF000390">
    <property type="entry name" value="PLP_StrS"/>
    <property type="match status" value="1"/>
</dbReference>
<dbReference type="Gene3D" id="3.40.640.10">
    <property type="entry name" value="Type I PLP-dependent aspartate aminotransferase-like (Major domain)"/>
    <property type="match status" value="1"/>
</dbReference>
<evidence type="ECO:0000256" key="2">
    <source>
        <dbReference type="PIRSR" id="PIRSR000390-1"/>
    </source>
</evidence>
<protein>
    <submittedName>
        <fullName evidence="6">Aminotransferase DegT</fullName>
    </submittedName>
    <submittedName>
        <fullName evidence="5">Aminotransferase class I/II-fold pyridoxal phosphate-dependent enzyme</fullName>
    </submittedName>
</protein>
<dbReference type="PANTHER" id="PTHR30244">
    <property type="entry name" value="TRANSAMINASE"/>
    <property type="match status" value="1"/>
</dbReference>
<evidence type="ECO:0000313" key="5">
    <source>
        <dbReference type="EMBL" id="QBH15431.1"/>
    </source>
</evidence>
<name>A0A328F9X0_9BACT</name>
<keyword evidence="3 4" id="KW-0663">Pyridoxal phosphate</keyword>
<dbReference type="Pfam" id="PF01041">
    <property type="entry name" value="DegT_DnrJ_EryC1"/>
    <property type="match status" value="1"/>
</dbReference>
<evidence type="ECO:0000256" key="4">
    <source>
        <dbReference type="RuleBase" id="RU004508"/>
    </source>
</evidence>
<dbReference type="EMBL" id="QLNI01000087">
    <property type="protein sequence ID" value="RAL99872.1"/>
    <property type="molecule type" value="Genomic_DNA"/>
</dbReference>
<organism evidence="6 7">
    <name type="scientific">Desulfobacter hydrogenophilus</name>
    <dbReference type="NCBI Taxonomy" id="2291"/>
    <lineage>
        <taxon>Bacteria</taxon>
        <taxon>Pseudomonadati</taxon>
        <taxon>Thermodesulfobacteriota</taxon>
        <taxon>Desulfobacteria</taxon>
        <taxon>Desulfobacterales</taxon>
        <taxon>Desulfobacteraceae</taxon>
        <taxon>Desulfobacter</taxon>
    </lineage>
</organism>
<comment type="similarity">
    <text evidence="1 4">Belongs to the DegT/DnrJ/EryC1 family.</text>
</comment>
<dbReference type="OrthoDB" id="9771070at2"/>
<dbReference type="GO" id="GO:0030170">
    <property type="term" value="F:pyridoxal phosphate binding"/>
    <property type="evidence" value="ECO:0007669"/>
    <property type="project" value="TreeGrafter"/>
</dbReference>
<keyword evidence="6" id="KW-0808">Transferase</keyword>